<accession>A0A0A9Z6M2</accession>
<gene>
    <name evidence="2" type="ORF">CM83_59612</name>
    <name evidence="3" type="ORF">CM83_59614</name>
</gene>
<reference evidence="2" key="2">
    <citation type="submission" date="2014-07" db="EMBL/GenBank/DDBJ databases">
        <authorList>
            <person name="Hull J."/>
        </authorList>
    </citation>
    <scope>NUCLEOTIDE SEQUENCE</scope>
</reference>
<reference evidence="2" key="1">
    <citation type="journal article" date="2014" name="PLoS ONE">
        <title>Transcriptome-Based Identification of ABC Transporters in the Western Tarnished Plant Bug Lygus hesperus.</title>
        <authorList>
            <person name="Hull J.J."/>
            <person name="Chaney K."/>
            <person name="Geib S.M."/>
            <person name="Fabrick J.A."/>
            <person name="Brent C.S."/>
            <person name="Walsh D."/>
            <person name="Lavine L.C."/>
        </authorList>
    </citation>
    <scope>NUCLEOTIDE SEQUENCE</scope>
</reference>
<feature type="compositionally biased region" description="Basic residues" evidence="1">
    <location>
        <begin position="190"/>
        <end position="205"/>
    </location>
</feature>
<proteinExistence type="predicted"/>
<organism evidence="2">
    <name type="scientific">Lygus hesperus</name>
    <name type="common">Western plant bug</name>
    <dbReference type="NCBI Taxonomy" id="30085"/>
    <lineage>
        <taxon>Eukaryota</taxon>
        <taxon>Metazoa</taxon>
        <taxon>Ecdysozoa</taxon>
        <taxon>Arthropoda</taxon>
        <taxon>Hexapoda</taxon>
        <taxon>Insecta</taxon>
        <taxon>Pterygota</taxon>
        <taxon>Neoptera</taxon>
        <taxon>Paraneoptera</taxon>
        <taxon>Hemiptera</taxon>
        <taxon>Heteroptera</taxon>
        <taxon>Panheteroptera</taxon>
        <taxon>Cimicomorpha</taxon>
        <taxon>Miridae</taxon>
        <taxon>Mirini</taxon>
        <taxon>Lygus</taxon>
    </lineage>
</organism>
<protein>
    <submittedName>
        <fullName evidence="2">Uncharacterized protein</fullName>
    </submittedName>
</protein>
<dbReference type="EMBL" id="GBHO01006154">
    <property type="protein sequence ID" value="JAG37450.1"/>
    <property type="molecule type" value="Transcribed_RNA"/>
</dbReference>
<evidence type="ECO:0000313" key="2">
    <source>
        <dbReference type="EMBL" id="JAG37450.1"/>
    </source>
</evidence>
<dbReference type="EMBL" id="GBHO01006152">
    <property type="protein sequence ID" value="JAG37452.1"/>
    <property type="molecule type" value="Transcribed_RNA"/>
</dbReference>
<dbReference type="AlphaFoldDB" id="A0A0A9Z6M2"/>
<feature type="compositionally biased region" description="Acidic residues" evidence="1">
    <location>
        <begin position="238"/>
        <end position="247"/>
    </location>
</feature>
<feature type="compositionally biased region" description="Low complexity" evidence="1">
    <location>
        <begin position="219"/>
        <end position="237"/>
    </location>
</feature>
<feature type="compositionally biased region" description="Polar residues" evidence="1">
    <location>
        <begin position="173"/>
        <end position="187"/>
    </location>
</feature>
<name>A0A0A9Z6M2_LYGHE</name>
<evidence type="ECO:0000313" key="3">
    <source>
        <dbReference type="EMBL" id="JAG37452.1"/>
    </source>
</evidence>
<sequence>MFDVLLTMAPTNSRLVDSLQREVTPVNVDEELIIEVEVVTTDNDHTSSEDMPVPTAETVGEGVSITATTSTSVATSTAESTTSVATSTAESAISVATSTADSAISVATNTTESAISDALSILPTYQNEMDLLVREVRALKERMADLLKRVQERLLQEETDEAARAANQPLEIDNSSPEAALQPSASNPAAKRKSITSKYSKKRRVMAPGGNMRMPRSLNVKPTTTTVGTVNLATAANDVDEDEDFDY</sequence>
<evidence type="ECO:0000256" key="1">
    <source>
        <dbReference type="SAM" id="MobiDB-lite"/>
    </source>
</evidence>
<feature type="region of interest" description="Disordered" evidence="1">
    <location>
        <begin position="167"/>
        <end position="247"/>
    </location>
</feature>